<dbReference type="RefSeq" id="WP_212323422.1">
    <property type="nucleotide sequence ID" value="NZ_AP024463.1"/>
</dbReference>
<dbReference type="Proteomes" id="UP000678513">
    <property type="component" value="Chromosome"/>
</dbReference>
<feature type="region of interest" description="Disordered" evidence="1">
    <location>
        <begin position="63"/>
        <end position="82"/>
    </location>
</feature>
<feature type="compositionally biased region" description="Low complexity" evidence="1">
    <location>
        <begin position="69"/>
        <end position="79"/>
    </location>
</feature>
<reference evidence="3 4" key="1">
    <citation type="submission" date="2021-03" db="EMBL/GenBank/DDBJ databases">
        <title>Human Oral Microbial Genomes.</title>
        <authorList>
            <person name="Johnston C.D."/>
            <person name="Chen T."/>
            <person name="Dewhirst F.E."/>
        </authorList>
    </citation>
    <scope>NUCLEOTIDE SEQUENCE [LARGE SCALE GENOMIC DNA]</scope>
    <source>
        <strain evidence="3 4">DSMZ 100122</strain>
    </source>
</reference>
<keyword evidence="2" id="KW-0732">Signal</keyword>
<feature type="chain" id="PRO_5045973346" description="Permuted papain-like amidase YaeF/Yiix C92 family enzyme" evidence="2">
    <location>
        <begin position="25"/>
        <end position="229"/>
    </location>
</feature>
<evidence type="ECO:0000256" key="1">
    <source>
        <dbReference type="SAM" id="MobiDB-lite"/>
    </source>
</evidence>
<accession>A0ABX7Y572</accession>
<feature type="signal peptide" evidence="2">
    <location>
        <begin position="1"/>
        <end position="24"/>
    </location>
</feature>
<gene>
    <name evidence="3" type="ORF">J5A65_14075</name>
</gene>
<name>A0ABX7Y572_9ACTN</name>
<proteinExistence type="predicted"/>
<dbReference type="SUPFAM" id="SSF54001">
    <property type="entry name" value="Cysteine proteinases"/>
    <property type="match status" value="1"/>
</dbReference>
<evidence type="ECO:0008006" key="5">
    <source>
        <dbReference type="Google" id="ProtNLM"/>
    </source>
</evidence>
<evidence type="ECO:0000313" key="4">
    <source>
        <dbReference type="Proteomes" id="UP000678513"/>
    </source>
</evidence>
<evidence type="ECO:0000256" key="2">
    <source>
        <dbReference type="SAM" id="SignalP"/>
    </source>
</evidence>
<dbReference type="InterPro" id="IPR024453">
    <property type="entry name" value="Peptidase_C92"/>
</dbReference>
<keyword evidence="4" id="KW-1185">Reference proteome</keyword>
<dbReference type="Gene3D" id="3.90.1720.10">
    <property type="entry name" value="endopeptidase domain like (from Nostoc punctiforme)"/>
    <property type="match status" value="1"/>
</dbReference>
<organism evidence="3 4">
    <name type="scientific">Arachnia rubra</name>
    <dbReference type="NCBI Taxonomy" id="1547448"/>
    <lineage>
        <taxon>Bacteria</taxon>
        <taxon>Bacillati</taxon>
        <taxon>Actinomycetota</taxon>
        <taxon>Actinomycetes</taxon>
        <taxon>Propionibacteriales</taxon>
        <taxon>Propionibacteriaceae</taxon>
        <taxon>Arachnia</taxon>
    </lineage>
</organism>
<dbReference type="EMBL" id="CP072384">
    <property type="protein sequence ID" value="QUC08014.1"/>
    <property type="molecule type" value="Genomic_DNA"/>
</dbReference>
<dbReference type="Pfam" id="PF05708">
    <property type="entry name" value="Peptidase_C92"/>
    <property type="match status" value="1"/>
</dbReference>
<sequence>MKRLIGSIVVMALGFLGPAAVAHADGQDTEEEAWARLNEQINADFEAGRLTPDKGETELAHEDGIQPASSSGGSNQGTGTPKGYIGYYPQRRGVILVTDDKFGGIIPTGHAGIVYRPGVTVEAINDGVVRLNTYWYNDKKQAYGVTVRGTSTAQDAKAADWANAQVGKPYNLAFFNVDQRDRFYCAQLVWAAFKDLYGIDLNTEENGKAIHPMELVKTPNTKLVYKMRP</sequence>
<evidence type="ECO:0000313" key="3">
    <source>
        <dbReference type="EMBL" id="QUC08014.1"/>
    </source>
</evidence>
<dbReference type="InterPro" id="IPR038765">
    <property type="entry name" value="Papain-like_cys_pep_sf"/>
</dbReference>
<protein>
    <recommendedName>
        <fullName evidence="5">Permuted papain-like amidase YaeF/Yiix C92 family enzyme</fullName>
    </recommendedName>
</protein>